<keyword evidence="2" id="KW-1185">Reference proteome</keyword>
<gene>
    <name evidence="1" type="ORF">DERP_008731</name>
</gene>
<dbReference type="EMBL" id="NJHN03000107">
    <property type="protein sequence ID" value="KAH9414536.1"/>
    <property type="molecule type" value="Genomic_DNA"/>
</dbReference>
<proteinExistence type="predicted"/>
<dbReference type="Proteomes" id="UP000887458">
    <property type="component" value="Unassembled WGS sequence"/>
</dbReference>
<accession>A0ABQ8IWG5</accession>
<reference evidence="1 2" key="2">
    <citation type="journal article" date="2022" name="Mol. Biol. Evol.">
        <title>Comparative Genomics Reveals Insights into the Divergent Evolution of Astigmatic Mites and Household Pest Adaptations.</title>
        <authorList>
            <person name="Xiong Q."/>
            <person name="Wan A.T."/>
            <person name="Liu X."/>
            <person name="Fung C.S."/>
            <person name="Xiao X."/>
            <person name="Malainual N."/>
            <person name="Hou J."/>
            <person name="Wang L."/>
            <person name="Wang M."/>
            <person name="Yang K.Y."/>
            <person name="Cui Y."/>
            <person name="Leung E.L."/>
            <person name="Nong W."/>
            <person name="Shin S.K."/>
            <person name="Au S.W."/>
            <person name="Jeong K.Y."/>
            <person name="Chew F.T."/>
            <person name="Hui J.H."/>
            <person name="Leung T.F."/>
            <person name="Tungtrongchitr A."/>
            <person name="Zhong N."/>
            <person name="Liu Z."/>
            <person name="Tsui S.K."/>
        </authorList>
    </citation>
    <scope>NUCLEOTIDE SEQUENCE [LARGE SCALE GENOMIC DNA]</scope>
    <source>
        <strain evidence="1">Derp</strain>
    </source>
</reference>
<protein>
    <submittedName>
        <fullName evidence="1">Uncharacterized protein</fullName>
    </submittedName>
</protein>
<sequence>MLHCLIMRLVCQPASEKKTLAWRHKWRQSGSSSSSSLIFVLFPSNLRYIHRKMIIACLLVWGFQE</sequence>
<name>A0ABQ8IWG5_DERPT</name>
<comment type="caution">
    <text evidence="1">The sequence shown here is derived from an EMBL/GenBank/DDBJ whole genome shotgun (WGS) entry which is preliminary data.</text>
</comment>
<reference evidence="1 2" key="1">
    <citation type="journal article" date="2018" name="J. Allergy Clin. Immunol.">
        <title>High-quality assembly of Dermatophagoides pteronyssinus genome and transcriptome reveals a wide range of novel allergens.</title>
        <authorList>
            <person name="Liu X.Y."/>
            <person name="Yang K.Y."/>
            <person name="Wang M.Q."/>
            <person name="Kwok J.S."/>
            <person name="Zeng X."/>
            <person name="Yang Z."/>
            <person name="Xiao X.J."/>
            <person name="Lau C.P."/>
            <person name="Li Y."/>
            <person name="Huang Z.M."/>
            <person name="Ba J.G."/>
            <person name="Yim A.K."/>
            <person name="Ouyang C.Y."/>
            <person name="Ngai S.M."/>
            <person name="Chan T.F."/>
            <person name="Leung E.L."/>
            <person name="Liu L."/>
            <person name="Liu Z.G."/>
            <person name="Tsui S.K."/>
        </authorList>
    </citation>
    <scope>NUCLEOTIDE SEQUENCE [LARGE SCALE GENOMIC DNA]</scope>
    <source>
        <strain evidence="1">Derp</strain>
    </source>
</reference>
<organism evidence="1 2">
    <name type="scientific">Dermatophagoides pteronyssinus</name>
    <name type="common">European house dust mite</name>
    <dbReference type="NCBI Taxonomy" id="6956"/>
    <lineage>
        <taxon>Eukaryota</taxon>
        <taxon>Metazoa</taxon>
        <taxon>Ecdysozoa</taxon>
        <taxon>Arthropoda</taxon>
        <taxon>Chelicerata</taxon>
        <taxon>Arachnida</taxon>
        <taxon>Acari</taxon>
        <taxon>Acariformes</taxon>
        <taxon>Sarcoptiformes</taxon>
        <taxon>Astigmata</taxon>
        <taxon>Psoroptidia</taxon>
        <taxon>Analgoidea</taxon>
        <taxon>Pyroglyphidae</taxon>
        <taxon>Dermatophagoidinae</taxon>
        <taxon>Dermatophagoides</taxon>
    </lineage>
</organism>
<evidence type="ECO:0000313" key="2">
    <source>
        <dbReference type="Proteomes" id="UP000887458"/>
    </source>
</evidence>
<evidence type="ECO:0000313" key="1">
    <source>
        <dbReference type="EMBL" id="KAH9414536.1"/>
    </source>
</evidence>